<evidence type="ECO:0000313" key="2">
    <source>
        <dbReference type="EMBL" id="CAL1126685.1"/>
    </source>
</evidence>
<sequence>MLHALSTLCNKKSISKIWRRSAHEEHHENFTPNLCKTVLCWLGASMIIASEFTLHATCKKSVVFKQEGDVKCMAAELIFYFQFLEGVCRCCTAIVLVDMIWAVMVQMDLTTTTYDPTSPMSPASPVTRKETEGFIDLWRFLPRLIALVTLYVGCAPALFEHPSGWVNFYAHFCDIACHTVITTAIIGIIYETSRGCFALTCDGSQDCGILKGYCCCQVHVTADGLESGPILGSRQFEDLEVLQVQGFSWVVAKWLVFCGVALMYLRRIQDEDHFPRFLEICFTALNASCWAAMAYAISESLCKNWPRFFSAVADSKFVALVELSQFSAFNELNDPPLACHESE</sequence>
<evidence type="ECO:0000313" key="1">
    <source>
        <dbReference type="EMBL" id="CAI3973310.1"/>
    </source>
</evidence>
<comment type="caution">
    <text evidence="1">The sequence shown here is derived from an EMBL/GenBank/DDBJ whole genome shotgun (WGS) entry which is preliminary data.</text>
</comment>
<dbReference type="EMBL" id="CAMXCT030000066">
    <property type="protein sequence ID" value="CAL4760622.1"/>
    <property type="molecule type" value="Genomic_DNA"/>
</dbReference>
<organism evidence="1">
    <name type="scientific">Cladocopium goreaui</name>
    <dbReference type="NCBI Taxonomy" id="2562237"/>
    <lineage>
        <taxon>Eukaryota</taxon>
        <taxon>Sar</taxon>
        <taxon>Alveolata</taxon>
        <taxon>Dinophyceae</taxon>
        <taxon>Suessiales</taxon>
        <taxon>Symbiodiniaceae</taxon>
        <taxon>Cladocopium</taxon>
    </lineage>
</organism>
<dbReference type="Proteomes" id="UP001152797">
    <property type="component" value="Unassembled WGS sequence"/>
</dbReference>
<reference evidence="2" key="2">
    <citation type="submission" date="2024-04" db="EMBL/GenBank/DDBJ databases">
        <authorList>
            <person name="Chen Y."/>
            <person name="Shah S."/>
            <person name="Dougan E. K."/>
            <person name="Thang M."/>
            <person name="Chan C."/>
        </authorList>
    </citation>
    <scope>NUCLEOTIDE SEQUENCE [LARGE SCALE GENOMIC DNA]</scope>
</reference>
<name>A0A9P1FFZ8_9DINO</name>
<reference evidence="1" key="1">
    <citation type="submission" date="2022-10" db="EMBL/GenBank/DDBJ databases">
        <authorList>
            <person name="Chen Y."/>
            <person name="Dougan E. K."/>
            <person name="Chan C."/>
            <person name="Rhodes N."/>
            <person name="Thang M."/>
        </authorList>
    </citation>
    <scope>NUCLEOTIDE SEQUENCE</scope>
</reference>
<dbReference type="EMBL" id="CAMXCT020000066">
    <property type="protein sequence ID" value="CAL1126685.1"/>
    <property type="molecule type" value="Genomic_DNA"/>
</dbReference>
<keyword evidence="4" id="KW-1185">Reference proteome</keyword>
<evidence type="ECO:0000313" key="3">
    <source>
        <dbReference type="EMBL" id="CAL4760622.1"/>
    </source>
</evidence>
<evidence type="ECO:0000313" key="4">
    <source>
        <dbReference type="Proteomes" id="UP001152797"/>
    </source>
</evidence>
<protein>
    <submittedName>
        <fullName evidence="3">Sodium/hydrogen exchanger 8</fullName>
    </submittedName>
</protein>
<gene>
    <name evidence="1" type="ORF">C1SCF055_LOCUS1829</name>
</gene>
<dbReference type="OrthoDB" id="10351305at2759"/>
<accession>A0A9P1FFZ8</accession>
<proteinExistence type="predicted"/>
<dbReference type="EMBL" id="CAMXCT010000066">
    <property type="protein sequence ID" value="CAI3973310.1"/>
    <property type="molecule type" value="Genomic_DNA"/>
</dbReference>
<dbReference type="AlphaFoldDB" id="A0A9P1FFZ8"/>